<organism evidence="4 5">
    <name type="scientific">Coprinopsis cinerea (strain Okayama-7 / 130 / ATCC MYA-4618 / FGSC 9003)</name>
    <name type="common">Inky cap fungus</name>
    <name type="synonym">Hormographiella aspergillata</name>
    <dbReference type="NCBI Taxonomy" id="240176"/>
    <lineage>
        <taxon>Eukaryota</taxon>
        <taxon>Fungi</taxon>
        <taxon>Dikarya</taxon>
        <taxon>Basidiomycota</taxon>
        <taxon>Agaricomycotina</taxon>
        <taxon>Agaricomycetes</taxon>
        <taxon>Agaricomycetidae</taxon>
        <taxon>Agaricales</taxon>
        <taxon>Agaricineae</taxon>
        <taxon>Psathyrellaceae</taxon>
        <taxon>Coprinopsis</taxon>
    </lineage>
</organism>
<dbReference type="Pfam" id="PF00734">
    <property type="entry name" value="CBM_1"/>
    <property type="match status" value="1"/>
</dbReference>
<evidence type="ECO:0000259" key="3">
    <source>
        <dbReference type="PROSITE" id="PS51164"/>
    </source>
</evidence>
<dbReference type="SUPFAM" id="SSF57180">
    <property type="entry name" value="Cellulose-binding domain"/>
    <property type="match status" value="1"/>
</dbReference>
<dbReference type="InParanoid" id="A8NC27"/>
<keyword evidence="1 2" id="KW-0732">Signal</keyword>
<accession>A8NC27</accession>
<evidence type="ECO:0000256" key="2">
    <source>
        <dbReference type="SAM" id="SignalP"/>
    </source>
</evidence>
<evidence type="ECO:0000256" key="1">
    <source>
        <dbReference type="ARBA" id="ARBA00022729"/>
    </source>
</evidence>
<dbReference type="SMART" id="SM00236">
    <property type="entry name" value="fCBD"/>
    <property type="match status" value="1"/>
</dbReference>
<dbReference type="GO" id="GO:0005576">
    <property type="term" value="C:extracellular region"/>
    <property type="evidence" value="ECO:0007669"/>
    <property type="project" value="InterPro"/>
</dbReference>
<evidence type="ECO:0000313" key="5">
    <source>
        <dbReference type="Proteomes" id="UP000001861"/>
    </source>
</evidence>
<dbReference type="InterPro" id="IPR000254">
    <property type="entry name" value="CBD"/>
</dbReference>
<dbReference type="VEuPathDB" id="FungiDB:CC1G_07631"/>
<feature type="chain" id="PRO_5002727207" description="CBM1 domain-containing protein" evidence="2">
    <location>
        <begin position="26"/>
        <end position="281"/>
    </location>
</feature>
<dbReference type="AlphaFoldDB" id="A8NC27"/>
<dbReference type="KEGG" id="cci:CC1G_07631"/>
<evidence type="ECO:0000313" key="4">
    <source>
        <dbReference type="EMBL" id="EAU89405.1"/>
    </source>
</evidence>
<keyword evidence="5" id="KW-1185">Reference proteome</keyword>
<dbReference type="GO" id="GO:0030248">
    <property type="term" value="F:cellulose binding"/>
    <property type="evidence" value="ECO:0007669"/>
    <property type="project" value="InterPro"/>
</dbReference>
<dbReference type="OrthoDB" id="2119228at2759"/>
<proteinExistence type="predicted"/>
<dbReference type="Proteomes" id="UP000001861">
    <property type="component" value="Unassembled WGS sequence"/>
</dbReference>
<gene>
    <name evidence="4" type="ORF">CC1G_07631</name>
</gene>
<feature type="signal peptide" evidence="2">
    <location>
        <begin position="1"/>
        <end position="25"/>
    </location>
</feature>
<feature type="domain" description="CBM1" evidence="3">
    <location>
        <begin position="29"/>
        <end position="71"/>
    </location>
</feature>
<dbReference type="PROSITE" id="PS51164">
    <property type="entry name" value="CBM1_2"/>
    <property type="match status" value="1"/>
</dbReference>
<dbReference type="GeneID" id="6008856"/>
<name>A8NC27_COPC7</name>
<sequence>MMCLGGTLLPALAGLLFALPRVARAQSPTGVPLFGQCGGLGYTGPTECANPDFPQVLIECKPINAELSQCLDISDPNCGKVACKCALGYVTKWYTGPPPMNCRLCTCVPDTKTSSTLTKKPPATLITVAPTTLTTSNTIYPYYPPPPIYSSSCTKATNCPTCRSPAASVSFPESVITPGTSTQCEQCYCLCPIFDCFCRPPAVYLPSTYGNCLACTCSTPTQTLVQPSDVPGPVKPLEEDLSVTVTAFLEPQDMVQAKPTEAAEAGTSWRRRIAMPEVTAN</sequence>
<dbReference type="EMBL" id="AACS02000009">
    <property type="protein sequence ID" value="EAU89405.1"/>
    <property type="molecule type" value="Genomic_DNA"/>
</dbReference>
<dbReference type="InterPro" id="IPR035971">
    <property type="entry name" value="CBD_sf"/>
</dbReference>
<comment type="caution">
    <text evidence="4">The sequence shown here is derived from an EMBL/GenBank/DDBJ whole genome shotgun (WGS) entry which is preliminary data.</text>
</comment>
<reference evidence="4 5" key="1">
    <citation type="journal article" date="2010" name="Proc. Natl. Acad. Sci. U.S.A.">
        <title>Insights into evolution of multicellular fungi from the assembled chromosomes of the mushroom Coprinopsis cinerea (Coprinus cinereus).</title>
        <authorList>
            <person name="Stajich J.E."/>
            <person name="Wilke S.K."/>
            <person name="Ahren D."/>
            <person name="Au C.H."/>
            <person name="Birren B.W."/>
            <person name="Borodovsky M."/>
            <person name="Burns C."/>
            <person name="Canback B."/>
            <person name="Casselton L.A."/>
            <person name="Cheng C.K."/>
            <person name="Deng J."/>
            <person name="Dietrich F.S."/>
            <person name="Fargo D.C."/>
            <person name="Farman M.L."/>
            <person name="Gathman A.C."/>
            <person name="Goldberg J."/>
            <person name="Guigo R."/>
            <person name="Hoegger P.J."/>
            <person name="Hooker J.B."/>
            <person name="Huggins A."/>
            <person name="James T.Y."/>
            <person name="Kamada T."/>
            <person name="Kilaru S."/>
            <person name="Kodira C."/>
            <person name="Kues U."/>
            <person name="Kupfer D."/>
            <person name="Kwan H.S."/>
            <person name="Lomsadze A."/>
            <person name="Li W."/>
            <person name="Lilly W.W."/>
            <person name="Ma L.J."/>
            <person name="Mackey A.J."/>
            <person name="Manning G."/>
            <person name="Martin F."/>
            <person name="Muraguchi H."/>
            <person name="Natvig D.O."/>
            <person name="Palmerini H."/>
            <person name="Ramesh M.A."/>
            <person name="Rehmeyer C.J."/>
            <person name="Roe B.A."/>
            <person name="Shenoy N."/>
            <person name="Stanke M."/>
            <person name="Ter-Hovhannisyan V."/>
            <person name="Tunlid A."/>
            <person name="Velagapudi R."/>
            <person name="Vision T.J."/>
            <person name="Zeng Q."/>
            <person name="Zolan M.E."/>
            <person name="Pukkila P.J."/>
        </authorList>
    </citation>
    <scope>NUCLEOTIDE SEQUENCE [LARGE SCALE GENOMIC DNA]</scope>
    <source>
        <strain evidence="5">Okayama-7 / 130 / ATCC MYA-4618 / FGSC 9003</strain>
    </source>
</reference>
<dbReference type="RefSeq" id="XP_001832371.1">
    <property type="nucleotide sequence ID" value="XM_001832319.1"/>
</dbReference>
<protein>
    <recommendedName>
        <fullName evidence="3">CBM1 domain-containing protein</fullName>
    </recommendedName>
</protein>
<dbReference type="GO" id="GO:0005975">
    <property type="term" value="P:carbohydrate metabolic process"/>
    <property type="evidence" value="ECO:0007669"/>
    <property type="project" value="InterPro"/>
</dbReference>